<feature type="transmembrane region" description="Helical" evidence="7">
    <location>
        <begin position="7"/>
        <end position="23"/>
    </location>
</feature>
<feature type="transmembrane region" description="Helical" evidence="7">
    <location>
        <begin position="140"/>
        <end position="161"/>
    </location>
</feature>
<dbReference type="EMBL" id="CACRTV010000036">
    <property type="protein sequence ID" value="VYU05771.1"/>
    <property type="molecule type" value="Genomic_DNA"/>
</dbReference>
<dbReference type="Pfam" id="PF03773">
    <property type="entry name" value="ArsP_1"/>
    <property type="match status" value="1"/>
</dbReference>
<evidence type="ECO:0000256" key="7">
    <source>
        <dbReference type="SAM" id="Phobius"/>
    </source>
</evidence>
<feature type="transmembrane region" description="Helical" evidence="7">
    <location>
        <begin position="43"/>
        <end position="60"/>
    </location>
</feature>
<gene>
    <name evidence="8" type="ORF">CPLFYP93_01280</name>
</gene>
<evidence type="ECO:0000256" key="6">
    <source>
        <dbReference type="ARBA" id="ARBA00023136"/>
    </source>
</evidence>
<evidence type="ECO:0000313" key="8">
    <source>
        <dbReference type="EMBL" id="VYU05771.1"/>
    </source>
</evidence>
<evidence type="ECO:0000256" key="4">
    <source>
        <dbReference type="ARBA" id="ARBA00022692"/>
    </source>
</evidence>
<accession>A0A6N3BUQ9</accession>
<keyword evidence="5 7" id="KW-1133">Transmembrane helix</keyword>
<name>A0A6N3BUQ9_9CLOT</name>
<evidence type="ECO:0000256" key="2">
    <source>
        <dbReference type="ARBA" id="ARBA00006386"/>
    </source>
</evidence>
<feature type="transmembrane region" description="Helical" evidence="7">
    <location>
        <begin position="72"/>
        <end position="96"/>
    </location>
</feature>
<proteinExistence type="inferred from homology"/>
<sequence>MKILKRYRSSIICLIILIIMYLVNREIGRVAIEGTIENIWELVKLVPPVFVLLGLMDVWVPKEKMIKYMGDGSNFIGILLAFIMGAFAAGPLYAAFPIGAMLLRKGASIKNVMIFTGTWAACKVPMLLIEVSSLGAKFTIIRLVVEIIGIVLVAEIISRVINDEDRNLIYENAKKL</sequence>
<keyword evidence="6 7" id="KW-0472">Membrane</keyword>
<dbReference type="AlphaFoldDB" id="A0A6N3BUQ9"/>
<protein>
    <submittedName>
        <fullName evidence="8">Putative permease</fullName>
    </submittedName>
</protein>
<evidence type="ECO:0000256" key="5">
    <source>
        <dbReference type="ARBA" id="ARBA00022989"/>
    </source>
</evidence>
<comment type="similarity">
    <text evidence="2">Belongs to the UPF0718 family.</text>
</comment>
<evidence type="ECO:0000256" key="1">
    <source>
        <dbReference type="ARBA" id="ARBA00004651"/>
    </source>
</evidence>
<comment type="subcellular location">
    <subcellularLocation>
        <location evidence="1">Cell membrane</location>
        <topology evidence="1">Multi-pass membrane protein</topology>
    </subcellularLocation>
</comment>
<dbReference type="RefSeq" id="WP_156560465.1">
    <property type="nucleotide sequence ID" value="NZ_CACRTV010000036.1"/>
</dbReference>
<evidence type="ECO:0000256" key="3">
    <source>
        <dbReference type="ARBA" id="ARBA00022475"/>
    </source>
</evidence>
<keyword evidence="3" id="KW-1003">Cell membrane</keyword>
<dbReference type="GO" id="GO:0005886">
    <property type="term" value="C:plasma membrane"/>
    <property type="evidence" value="ECO:0007669"/>
    <property type="project" value="UniProtKB-SubCell"/>
</dbReference>
<dbReference type="InterPro" id="IPR005524">
    <property type="entry name" value="DUF318"/>
</dbReference>
<organism evidence="8">
    <name type="scientific">Clostridium paraputrificum</name>
    <dbReference type="NCBI Taxonomy" id="29363"/>
    <lineage>
        <taxon>Bacteria</taxon>
        <taxon>Bacillati</taxon>
        <taxon>Bacillota</taxon>
        <taxon>Clostridia</taxon>
        <taxon>Eubacteriales</taxon>
        <taxon>Clostridiaceae</taxon>
        <taxon>Clostridium</taxon>
    </lineage>
</organism>
<reference evidence="8" key="1">
    <citation type="submission" date="2019-11" db="EMBL/GenBank/DDBJ databases">
        <authorList>
            <person name="Feng L."/>
        </authorList>
    </citation>
    <scope>NUCLEOTIDE SEQUENCE</scope>
    <source>
        <strain evidence="8">CParaputrificumLFYP93</strain>
    </source>
</reference>
<keyword evidence="4 7" id="KW-0812">Transmembrane</keyword>